<dbReference type="Proteomes" id="UP000320085">
    <property type="component" value="Unassembled WGS sequence"/>
</dbReference>
<evidence type="ECO:0000256" key="3">
    <source>
        <dbReference type="ARBA" id="ARBA00022692"/>
    </source>
</evidence>
<sequence>MVASDLLTPDTVHMQSDHGGSSAGTSAGPSGTWAGPSGTWAGPSGASAGPAGSSAGTFDADSGASSSGALLELKPPGRRRVVVSDVIKVGVALVALWWFARIIGQVDWSAVWVAVRDLAPLEILALFAVIAVRQTLNAGPLAIFVPSLTLRRAVANDLSANLIATVAPPPADIVLRISMLRSWGISAAEGVGGISLNTLTYYVARFGAPVLGLAVAFAAGQVESSFVWTAFTSGLVAAAVVAGLAIAARGARVAAASAAWVGQWARRVSQRVDPADWSRRAGDFVEQSGGALRQGSLRAMACQVGLVLSEALLLLLSLRFAGVPAGVASAVSIVVALLISYPLTALPFAGVGVLDAAVLTILGLDAGPWETTAIAGMVVFRVCWMLVPLALGGLTVLWWRHSQRGAGSTTPSAGEGPDDRDDDDRDDEPQQHDR</sequence>
<evidence type="ECO:0000256" key="2">
    <source>
        <dbReference type="ARBA" id="ARBA00022475"/>
    </source>
</evidence>
<feature type="transmembrane region" description="Helical" evidence="7">
    <location>
        <begin position="226"/>
        <end position="247"/>
    </location>
</feature>
<evidence type="ECO:0000256" key="6">
    <source>
        <dbReference type="SAM" id="MobiDB-lite"/>
    </source>
</evidence>
<feature type="transmembrane region" description="Helical" evidence="7">
    <location>
        <begin position="81"/>
        <end position="103"/>
    </location>
</feature>
<keyword evidence="2" id="KW-1003">Cell membrane</keyword>
<keyword evidence="5 7" id="KW-0472">Membrane</keyword>
<feature type="transmembrane region" description="Helical" evidence="7">
    <location>
        <begin position="373"/>
        <end position="399"/>
    </location>
</feature>
<comment type="caution">
    <text evidence="8">The sequence shown here is derived from an EMBL/GenBank/DDBJ whole genome shotgun (WGS) entry which is preliminary data.</text>
</comment>
<feature type="transmembrane region" description="Helical" evidence="7">
    <location>
        <begin position="348"/>
        <end position="367"/>
    </location>
</feature>
<feature type="region of interest" description="Disordered" evidence="6">
    <location>
        <begin position="404"/>
        <end position="434"/>
    </location>
</feature>
<evidence type="ECO:0000256" key="5">
    <source>
        <dbReference type="ARBA" id="ARBA00023136"/>
    </source>
</evidence>
<keyword evidence="4 7" id="KW-1133">Transmembrane helix</keyword>
<feature type="transmembrane region" description="Helical" evidence="7">
    <location>
        <begin position="202"/>
        <end position="220"/>
    </location>
</feature>
<feature type="transmembrane region" description="Helical" evidence="7">
    <location>
        <begin position="123"/>
        <end position="145"/>
    </location>
</feature>
<feature type="region of interest" description="Disordered" evidence="6">
    <location>
        <begin position="1"/>
        <end position="60"/>
    </location>
</feature>
<evidence type="ECO:0000313" key="9">
    <source>
        <dbReference type="Proteomes" id="UP000320085"/>
    </source>
</evidence>
<dbReference type="AlphaFoldDB" id="A0A543PQT8"/>
<dbReference type="Pfam" id="PF03706">
    <property type="entry name" value="LPG_synthase_TM"/>
    <property type="match status" value="1"/>
</dbReference>
<evidence type="ECO:0000256" key="4">
    <source>
        <dbReference type="ARBA" id="ARBA00022989"/>
    </source>
</evidence>
<proteinExistence type="predicted"/>
<feature type="transmembrane region" description="Helical" evidence="7">
    <location>
        <begin position="322"/>
        <end position="341"/>
    </location>
</feature>
<evidence type="ECO:0000256" key="7">
    <source>
        <dbReference type="SAM" id="Phobius"/>
    </source>
</evidence>
<organism evidence="8 9">
    <name type="scientific">Humibacillus xanthopallidus</name>
    <dbReference type="NCBI Taxonomy" id="412689"/>
    <lineage>
        <taxon>Bacteria</taxon>
        <taxon>Bacillati</taxon>
        <taxon>Actinomycetota</taxon>
        <taxon>Actinomycetes</taxon>
        <taxon>Micrococcales</taxon>
        <taxon>Intrasporangiaceae</taxon>
        <taxon>Humibacillus</taxon>
    </lineage>
</organism>
<keyword evidence="3 7" id="KW-0812">Transmembrane</keyword>
<comment type="subcellular location">
    <subcellularLocation>
        <location evidence="1">Cell membrane</location>
        <topology evidence="1">Multi-pass membrane protein</topology>
    </subcellularLocation>
</comment>
<dbReference type="EMBL" id="VFQF01000002">
    <property type="protein sequence ID" value="TQN46438.1"/>
    <property type="molecule type" value="Genomic_DNA"/>
</dbReference>
<name>A0A543PQT8_9MICO</name>
<evidence type="ECO:0000313" key="8">
    <source>
        <dbReference type="EMBL" id="TQN46438.1"/>
    </source>
</evidence>
<evidence type="ECO:0000256" key="1">
    <source>
        <dbReference type="ARBA" id="ARBA00004651"/>
    </source>
</evidence>
<dbReference type="GO" id="GO:0005886">
    <property type="term" value="C:plasma membrane"/>
    <property type="evidence" value="ECO:0007669"/>
    <property type="project" value="UniProtKB-SubCell"/>
</dbReference>
<gene>
    <name evidence="8" type="ORF">FHX52_3162</name>
</gene>
<accession>A0A543PQT8</accession>
<dbReference type="InterPro" id="IPR022791">
    <property type="entry name" value="L-PG_synthase/AglD"/>
</dbReference>
<reference evidence="8 9" key="1">
    <citation type="submission" date="2019-06" db="EMBL/GenBank/DDBJ databases">
        <title>Sequencing the genomes of 1000 actinobacteria strains.</title>
        <authorList>
            <person name="Klenk H.-P."/>
        </authorList>
    </citation>
    <scope>NUCLEOTIDE SEQUENCE [LARGE SCALE GENOMIC DNA]</scope>
    <source>
        <strain evidence="8 9">DSM 21776</strain>
    </source>
</reference>
<protein>
    <submittedName>
        <fullName evidence="8">Uncharacterized membrane protein YbhN (UPF0104 family)</fullName>
    </submittedName>
</protein>
<feature type="compositionally biased region" description="Acidic residues" evidence="6">
    <location>
        <begin position="416"/>
        <end position="427"/>
    </location>
</feature>
<feature type="compositionally biased region" description="Low complexity" evidence="6">
    <location>
        <begin position="19"/>
        <end position="60"/>
    </location>
</feature>